<keyword evidence="4" id="KW-1185">Reference proteome</keyword>
<dbReference type="SUPFAM" id="SSF47413">
    <property type="entry name" value="lambda repressor-like DNA-binding domains"/>
    <property type="match status" value="1"/>
</dbReference>
<proteinExistence type="predicted"/>
<dbReference type="GO" id="GO:0003700">
    <property type="term" value="F:DNA-binding transcription factor activity"/>
    <property type="evidence" value="ECO:0007669"/>
    <property type="project" value="TreeGrafter"/>
</dbReference>
<keyword evidence="1" id="KW-0238">DNA-binding</keyword>
<evidence type="ECO:0000256" key="1">
    <source>
        <dbReference type="ARBA" id="ARBA00023125"/>
    </source>
</evidence>
<dbReference type="GO" id="GO:0003677">
    <property type="term" value="F:DNA binding"/>
    <property type="evidence" value="ECO:0007669"/>
    <property type="project" value="UniProtKB-KW"/>
</dbReference>
<dbReference type="InterPro" id="IPR050807">
    <property type="entry name" value="TransReg_Diox_bact_type"/>
</dbReference>
<organism evidence="3 4">
    <name type="scientific">Eubacterium maltosivorans</name>
    <dbReference type="NCBI Taxonomy" id="2041044"/>
    <lineage>
        <taxon>Bacteria</taxon>
        <taxon>Bacillati</taxon>
        <taxon>Bacillota</taxon>
        <taxon>Clostridia</taxon>
        <taxon>Eubacteriales</taxon>
        <taxon>Eubacteriaceae</taxon>
        <taxon>Eubacterium</taxon>
    </lineage>
</organism>
<dbReference type="RefSeq" id="WP_058696287.1">
    <property type="nucleotide sequence ID" value="NZ_CABJDW020000006.1"/>
</dbReference>
<feature type="domain" description="HTH cro/C1-type" evidence="2">
    <location>
        <begin position="10"/>
        <end position="64"/>
    </location>
</feature>
<name>A0A4P9C9L1_EUBML</name>
<dbReference type="Gene3D" id="1.10.260.40">
    <property type="entry name" value="lambda repressor-like DNA-binding domains"/>
    <property type="match status" value="1"/>
</dbReference>
<reference evidence="3 4" key="1">
    <citation type="submission" date="2018-05" db="EMBL/GenBank/DDBJ databases">
        <title>Genome comparison of Eubacterium sp.</title>
        <authorList>
            <person name="Feng Y."/>
            <person name="Sanchez-Andrea I."/>
            <person name="Stams A.J.M."/>
            <person name="De Vos W.M."/>
        </authorList>
    </citation>
    <scope>NUCLEOTIDE SEQUENCE [LARGE SCALE GENOMIC DNA]</scope>
    <source>
        <strain evidence="3 4">YI</strain>
    </source>
</reference>
<dbReference type="EMBL" id="CP029487">
    <property type="protein sequence ID" value="QCT72219.1"/>
    <property type="molecule type" value="Genomic_DNA"/>
</dbReference>
<dbReference type="InterPro" id="IPR001387">
    <property type="entry name" value="Cro/C1-type_HTH"/>
</dbReference>
<evidence type="ECO:0000313" key="4">
    <source>
        <dbReference type="Proteomes" id="UP000218387"/>
    </source>
</evidence>
<sequence>MNSKYLGQRLRQFRKDARLTQNQLAKKAGITPTYLSIIERGAQLPRLETFINLANILSVSADDLLMEDHAESRKETHTSFAIPSDNLSDEELTLVQDMVKLMCDHFKTTNH</sequence>
<dbReference type="CDD" id="cd00093">
    <property type="entry name" value="HTH_XRE"/>
    <property type="match status" value="1"/>
</dbReference>
<protein>
    <submittedName>
        <fullName evidence="3">XRE family transcriptional regulator</fullName>
    </submittedName>
</protein>
<dbReference type="PANTHER" id="PTHR46797:SF1">
    <property type="entry name" value="METHYLPHOSPHONATE SYNTHASE"/>
    <property type="match status" value="1"/>
</dbReference>
<dbReference type="AlphaFoldDB" id="A0A4P9C9L1"/>
<dbReference type="SMART" id="SM00530">
    <property type="entry name" value="HTH_XRE"/>
    <property type="match status" value="1"/>
</dbReference>
<evidence type="ECO:0000259" key="2">
    <source>
        <dbReference type="PROSITE" id="PS50943"/>
    </source>
</evidence>
<evidence type="ECO:0000313" key="3">
    <source>
        <dbReference type="EMBL" id="QCT72219.1"/>
    </source>
</evidence>
<dbReference type="KEGG" id="emt:CPZ25_013090"/>
<dbReference type="Pfam" id="PF13560">
    <property type="entry name" value="HTH_31"/>
    <property type="match status" value="1"/>
</dbReference>
<dbReference type="GO" id="GO:0005829">
    <property type="term" value="C:cytosol"/>
    <property type="evidence" value="ECO:0007669"/>
    <property type="project" value="TreeGrafter"/>
</dbReference>
<gene>
    <name evidence="3" type="ORF">CPZ25_013090</name>
</gene>
<dbReference type="PANTHER" id="PTHR46797">
    <property type="entry name" value="HTH-TYPE TRANSCRIPTIONAL REGULATOR"/>
    <property type="match status" value="1"/>
</dbReference>
<dbReference type="InterPro" id="IPR010982">
    <property type="entry name" value="Lambda_DNA-bd_dom_sf"/>
</dbReference>
<dbReference type="PROSITE" id="PS50943">
    <property type="entry name" value="HTH_CROC1"/>
    <property type="match status" value="1"/>
</dbReference>
<accession>A0A4P9C9L1</accession>
<dbReference type="Proteomes" id="UP000218387">
    <property type="component" value="Chromosome"/>
</dbReference>